<accession>A0A7X8C5J4</accession>
<protein>
    <recommendedName>
        <fullName evidence="3">Cthe-2314-like HEPN domain-containing protein</fullName>
    </recommendedName>
</protein>
<reference evidence="1 2" key="1">
    <citation type="journal article" date="2020" name="Biotechnol. Biofuels">
        <title>New insights from the biogas microbiome by comprehensive genome-resolved metagenomics of nearly 1600 species originating from multiple anaerobic digesters.</title>
        <authorList>
            <person name="Campanaro S."/>
            <person name="Treu L."/>
            <person name="Rodriguez-R L.M."/>
            <person name="Kovalovszki A."/>
            <person name="Ziels R.M."/>
            <person name="Maus I."/>
            <person name="Zhu X."/>
            <person name="Kougias P.G."/>
            <person name="Basile A."/>
            <person name="Luo G."/>
            <person name="Schluter A."/>
            <person name="Konstantinidis K.T."/>
            <person name="Angelidaki I."/>
        </authorList>
    </citation>
    <scope>NUCLEOTIDE SEQUENCE [LARGE SCALE GENOMIC DNA]</scope>
    <source>
        <strain evidence="1">AS23ysBPME_34</strain>
    </source>
</reference>
<comment type="caution">
    <text evidence="1">The sequence shown here is derived from an EMBL/GenBank/DDBJ whole genome shotgun (WGS) entry which is preliminary data.</text>
</comment>
<proteinExistence type="predicted"/>
<evidence type="ECO:0000313" key="1">
    <source>
        <dbReference type="EMBL" id="NLJ19382.1"/>
    </source>
</evidence>
<dbReference type="Proteomes" id="UP000541058">
    <property type="component" value="Unassembled WGS sequence"/>
</dbReference>
<name>A0A7X8C5J4_9LACT</name>
<organism evidence="1 2">
    <name type="scientific">Globicatella sulfidifaciens</name>
    <dbReference type="NCBI Taxonomy" id="136093"/>
    <lineage>
        <taxon>Bacteria</taxon>
        <taxon>Bacillati</taxon>
        <taxon>Bacillota</taxon>
        <taxon>Bacilli</taxon>
        <taxon>Lactobacillales</taxon>
        <taxon>Aerococcaceae</taxon>
        <taxon>Globicatella</taxon>
    </lineage>
</organism>
<dbReference type="RefSeq" id="WP_276649892.1">
    <property type="nucleotide sequence ID" value="NZ_JAAYSM010000395.1"/>
</dbReference>
<dbReference type="EMBL" id="JAAYSM010000395">
    <property type="protein sequence ID" value="NLJ19382.1"/>
    <property type="molecule type" value="Genomic_DNA"/>
</dbReference>
<evidence type="ECO:0000313" key="2">
    <source>
        <dbReference type="Proteomes" id="UP000541058"/>
    </source>
</evidence>
<gene>
    <name evidence="1" type="ORF">GX355_11055</name>
</gene>
<dbReference type="AlphaFoldDB" id="A0A7X8C5J4"/>
<sequence length="292" mass="34151">MKDNQDLYVRSVVKFRKELDDMEILISKCVSDVLELEDSDLHLRAYRAEWHIKGLIYHCKNILEKYTTFAEEVMIRVTADEGRRLDILIMHSQEIQQLMYEFYALVNLSKRSLDNLSILVYPLFVNKDIPKSISDFKSGTTNCPMYERLANDPITDYLIDLRNCLVHFRTFATNDNAYVIKEGVNDDSVMDIAKDWVSPMAKAMFRYTEDTKIVVNIFLPDKIFDKNGNGDKKLAKFTYDNKFNLLGYSMRFTRTVMFSTLEGFSYLINSQEKFTYNKRGLGEKVMYTGFIS</sequence>
<evidence type="ECO:0008006" key="3">
    <source>
        <dbReference type="Google" id="ProtNLM"/>
    </source>
</evidence>